<sequence length="348" mass="38544">MVSLGTVLENNSNITRRYGSGLVGVFVGGTSGIGELTARAFLRNTDASHAYIIGRDQTRASAIIDEVRQIKANSRVTFIKSDVSLLREIDDACSVIQQKEDKVNILFLSPGVGTMNGRTETDEGLDVKLGLHYYSRMGFVTNLLPQLIMADDTNQHNEKAKVQPLSRVISVLEAGGEAALRLDDLSLKTNYTLRNCAKHTITMNSVSMEHLASQYPQVSFIHSFPGVVRTSLDRHFGTVTKYAFSALLLLFKPWEIPFKESGEIHLYAATSPLFPPKKYQDSTLDAAEGSEGYKGSGSYRLNQHGSTYSSSKIMQIYRQDGTRNMIWKHTQDTFAKIFGAQGVAFNRN</sequence>
<protein>
    <recommendedName>
        <fullName evidence="4">Ketoreductase (KR) domain-containing protein</fullName>
    </recommendedName>
</protein>
<evidence type="ECO:0000256" key="1">
    <source>
        <dbReference type="ARBA" id="ARBA00023002"/>
    </source>
</evidence>
<dbReference type="Pfam" id="PF00106">
    <property type="entry name" value="adh_short"/>
    <property type="match status" value="1"/>
</dbReference>
<organism evidence="2 3">
    <name type="scientific">Penicillium steckii</name>
    <dbReference type="NCBI Taxonomy" id="303698"/>
    <lineage>
        <taxon>Eukaryota</taxon>
        <taxon>Fungi</taxon>
        <taxon>Dikarya</taxon>
        <taxon>Ascomycota</taxon>
        <taxon>Pezizomycotina</taxon>
        <taxon>Eurotiomycetes</taxon>
        <taxon>Eurotiomycetidae</taxon>
        <taxon>Eurotiales</taxon>
        <taxon>Aspergillaceae</taxon>
        <taxon>Penicillium</taxon>
    </lineage>
</organism>
<dbReference type="PANTHER" id="PTHR47534:SF2">
    <property type="entry name" value="KETOREDUCTASE (KR) DOMAIN-CONTAINING PROTEIN-RELATED"/>
    <property type="match status" value="1"/>
</dbReference>
<keyword evidence="3" id="KW-1185">Reference proteome</keyword>
<evidence type="ECO:0000313" key="3">
    <source>
        <dbReference type="Proteomes" id="UP000191285"/>
    </source>
</evidence>
<evidence type="ECO:0008006" key="4">
    <source>
        <dbReference type="Google" id="ProtNLM"/>
    </source>
</evidence>
<dbReference type="PANTHER" id="PTHR47534">
    <property type="entry name" value="YALI0E05731P"/>
    <property type="match status" value="1"/>
</dbReference>
<comment type="caution">
    <text evidence="2">The sequence shown here is derived from an EMBL/GenBank/DDBJ whole genome shotgun (WGS) entry which is preliminary data.</text>
</comment>
<dbReference type="OrthoDB" id="2898509at2759"/>
<dbReference type="Proteomes" id="UP000191285">
    <property type="component" value="Unassembled WGS sequence"/>
</dbReference>
<proteinExistence type="predicted"/>
<dbReference type="InterPro" id="IPR002347">
    <property type="entry name" value="SDR_fam"/>
</dbReference>
<dbReference type="Gene3D" id="3.40.50.720">
    <property type="entry name" value="NAD(P)-binding Rossmann-like Domain"/>
    <property type="match status" value="1"/>
</dbReference>
<dbReference type="AlphaFoldDB" id="A0A1V6T526"/>
<dbReference type="SUPFAM" id="SSF51735">
    <property type="entry name" value="NAD(P)-binding Rossmann-fold domains"/>
    <property type="match status" value="1"/>
</dbReference>
<dbReference type="InterPro" id="IPR052228">
    <property type="entry name" value="Sec_Metab_Biosynth_Oxidored"/>
</dbReference>
<dbReference type="STRING" id="303698.A0A1V6T526"/>
<gene>
    <name evidence="2" type="ORF">PENSTE_c012G01825</name>
</gene>
<dbReference type="EMBL" id="MLKD01000012">
    <property type="protein sequence ID" value="OQE21241.1"/>
    <property type="molecule type" value="Genomic_DNA"/>
</dbReference>
<dbReference type="GO" id="GO:0016491">
    <property type="term" value="F:oxidoreductase activity"/>
    <property type="evidence" value="ECO:0007669"/>
    <property type="project" value="UniProtKB-KW"/>
</dbReference>
<keyword evidence="1" id="KW-0560">Oxidoreductase</keyword>
<evidence type="ECO:0000313" key="2">
    <source>
        <dbReference type="EMBL" id="OQE21241.1"/>
    </source>
</evidence>
<dbReference type="InterPro" id="IPR036291">
    <property type="entry name" value="NAD(P)-bd_dom_sf"/>
</dbReference>
<name>A0A1V6T526_9EURO</name>
<accession>A0A1V6T526</accession>
<reference evidence="3" key="1">
    <citation type="journal article" date="2017" name="Nat. Microbiol.">
        <title>Global analysis of biosynthetic gene clusters reveals vast potential of secondary metabolite production in Penicillium species.</title>
        <authorList>
            <person name="Nielsen J.C."/>
            <person name="Grijseels S."/>
            <person name="Prigent S."/>
            <person name="Ji B."/>
            <person name="Dainat J."/>
            <person name="Nielsen K.F."/>
            <person name="Frisvad J.C."/>
            <person name="Workman M."/>
            <person name="Nielsen J."/>
        </authorList>
    </citation>
    <scope>NUCLEOTIDE SEQUENCE [LARGE SCALE GENOMIC DNA]</scope>
    <source>
        <strain evidence="3">IBT 24891</strain>
    </source>
</reference>